<dbReference type="InterPro" id="IPR016137">
    <property type="entry name" value="RGS"/>
</dbReference>
<dbReference type="PROSITE" id="PS50132">
    <property type="entry name" value="RGS"/>
    <property type="match status" value="1"/>
</dbReference>
<dbReference type="Proteomes" id="UP000193920">
    <property type="component" value="Unassembled WGS sequence"/>
</dbReference>
<feature type="region of interest" description="Disordered" evidence="1">
    <location>
        <begin position="1"/>
        <end position="30"/>
    </location>
</feature>
<proteinExistence type="predicted"/>
<gene>
    <name evidence="3" type="ORF">LY90DRAFT_510907</name>
</gene>
<evidence type="ECO:0000256" key="1">
    <source>
        <dbReference type="SAM" id="MobiDB-lite"/>
    </source>
</evidence>
<dbReference type="AlphaFoldDB" id="A0A1Y2BUT3"/>
<comment type="caution">
    <text evidence="3">The sequence shown here is derived from an EMBL/GenBank/DDBJ whole genome shotgun (WGS) entry which is preliminary data.</text>
</comment>
<evidence type="ECO:0000313" key="4">
    <source>
        <dbReference type="Proteomes" id="UP000193920"/>
    </source>
</evidence>
<reference evidence="3 4" key="1">
    <citation type="submission" date="2016-08" db="EMBL/GenBank/DDBJ databases">
        <title>A Parts List for Fungal Cellulosomes Revealed by Comparative Genomics.</title>
        <authorList>
            <consortium name="DOE Joint Genome Institute"/>
            <person name="Haitjema C.H."/>
            <person name="Gilmore S.P."/>
            <person name="Henske J.K."/>
            <person name="Solomon K.V."/>
            <person name="De Groot R."/>
            <person name="Kuo A."/>
            <person name="Mondo S.J."/>
            <person name="Salamov A.A."/>
            <person name="Labutti K."/>
            <person name="Zhao Z."/>
            <person name="Chiniquy J."/>
            <person name="Barry K."/>
            <person name="Brewer H.M."/>
            <person name="Purvine S.O."/>
            <person name="Wright A.T."/>
            <person name="Boxma B."/>
            <person name="Van Alen T."/>
            <person name="Hackstein J.H."/>
            <person name="Baker S.E."/>
            <person name="Grigoriev I.V."/>
            <person name="O'Malley M.A."/>
        </authorList>
    </citation>
    <scope>NUCLEOTIDE SEQUENCE [LARGE SCALE GENOMIC DNA]</scope>
    <source>
        <strain evidence="3 4">G1</strain>
    </source>
</reference>
<dbReference type="EMBL" id="MCOG01000136">
    <property type="protein sequence ID" value="ORY38506.1"/>
    <property type="molecule type" value="Genomic_DNA"/>
</dbReference>
<name>A0A1Y2BUT3_9FUNG</name>
<keyword evidence="4" id="KW-1185">Reference proteome</keyword>
<feature type="domain" description="RGS" evidence="2">
    <location>
        <begin position="156"/>
        <end position="261"/>
    </location>
</feature>
<accession>A0A1Y2BUT3</accession>
<evidence type="ECO:0000313" key="3">
    <source>
        <dbReference type="EMBL" id="ORY38506.1"/>
    </source>
</evidence>
<sequence>MDQNISPISEKCENKNNNDEEQIDDSSTSNELIPLNNCKSISDDFFDCVGEKNNEEDSKNEALIINSSEFSRMQENYGYNNIVFNLELYNNAKVYLKTCMENIENECQKNHEKHKPFYSIANEVSSKFYNDNEHINSSSYYISHIRYINSIDKRISFDLIWTNEIAKIYFLMFLIYKDPELCSLFFFYIEADRYRTNFYTMVSTMKNQLINEIFNKYFIDSSESFIEWKMYMKYVHINSLFENLKNNLELSNNSSSIFDDYLFFSMLVMEKIFYGEEIFQKSVIYSSIDDSSSNFSLSTKSFENSVFYQEMVNDGGKYLKIIPKI</sequence>
<evidence type="ECO:0000259" key="2">
    <source>
        <dbReference type="PROSITE" id="PS50132"/>
    </source>
</evidence>
<organism evidence="3 4">
    <name type="scientific">Neocallimastix californiae</name>
    <dbReference type="NCBI Taxonomy" id="1754190"/>
    <lineage>
        <taxon>Eukaryota</taxon>
        <taxon>Fungi</taxon>
        <taxon>Fungi incertae sedis</taxon>
        <taxon>Chytridiomycota</taxon>
        <taxon>Chytridiomycota incertae sedis</taxon>
        <taxon>Neocallimastigomycetes</taxon>
        <taxon>Neocallimastigales</taxon>
        <taxon>Neocallimastigaceae</taxon>
        <taxon>Neocallimastix</taxon>
    </lineage>
</organism>
<protein>
    <recommendedName>
        <fullName evidence="2">RGS domain-containing protein</fullName>
    </recommendedName>
</protein>